<dbReference type="GO" id="GO:0005615">
    <property type="term" value="C:extracellular space"/>
    <property type="evidence" value="ECO:0007669"/>
    <property type="project" value="TreeGrafter"/>
</dbReference>
<dbReference type="OrthoDB" id="5565075at2759"/>
<dbReference type="PROSITE" id="PS50240">
    <property type="entry name" value="TRYPSIN_DOM"/>
    <property type="match status" value="1"/>
</dbReference>
<dbReference type="Pfam" id="PF00089">
    <property type="entry name" value="Trypsin"/>
    <property type="match status" value="1"/>
</dbReference>
<dbReference type="InterPro" id="IPR043504">
    <property type="entry name" value="Peptidase_S1_PA_chymotrypsin"/>
</dbReference>
<evidence type="ECO:0000256" key="9">
    <source>
        <dbReference type="SAM" id="SignalP"/>
    </source>
</evidence>
<dbReference type="SUPFAM" id="SSF50494">
    <property type="entry name" value="Trypsin-like serine proteases"/>
    <property type="match status" value="1"/>
</dbReference>
<evidence type="ECO:0000313" key="13">
    <source>
        <dbReference type="Proteomes" id="UP000002320"/>
    </source>
</evidence>
<feature type="signal peptide" evidence="9">
    <location>
        <begin position="1"/>
        <end position="17"/>
    </location>
</feature>
<dbReference type="PANTHER" id="PTHR24264">
    <property type="entry name" value="TRYPSIN-RELATED"/>
    <property type="match status" value="1"/>
</dbReference>
<keyword evidence="5 8" id="KW-0720">Serine protease</keyword>
<dbReference type="Proteomes" id="UP000002320">
    <property type="component" value="Unassembled WGS sequence"/>
</dbReference>
<feature type="domain" description="Peptidase S1" evidence="10">
    <location>
        <begin position="69"/>
        <end position="301"/>
    </location>
</feature>
<dbReference type="VEuPathDB" id="VectorBase:CPIJ016104"/>
<dbReference type="GO" id="GO:0006508">
    <property type="term" value="P:proteolysis"/>
    <property type="evidence" value="ECO:0007669"/>
    <property type="project" value="UniProtKB-KW"/>
</dbReference>
<dbReference type="OMA" id="CVWRATR"/>
<comment type="subcellular location">
    <subcellularLocation>
        <location evidence="1">Secreted</location>
    </subcellularLocation>
</comment>
<evidence type="ECO:0000256" key="3">
    <source>
        <dbReference type="ARBA" id="ARBA00022670"/>
    </source>
</evidence>
<evidence type="ECO:0000256" key="5">
    <source>
        <dbReference type="ARBA" id="ARBA00022825"/>
    </source>
</evidence>
<dbReference type="VEuPathDB" id="VectorBase:CQUJHB011697"/>
<gene>
    <name evidence="12" type="primary">6049342</name>
    <name evidence="11" type="ORF">CpipJ_CPIJ016104</name>
</gene>
<dbReference type="InterPro" id="IPR033116">
    <property type="entry name" value="TRYPSIN_SER"/>
</dbReference>
<dbReference type="GO" id="GO:0004252">
    <property type="term" value="F:serine-type endopeptidase activity"/>
    <property type="evidence" value="ECO:0007669"/>
    <property type="project" value="InterPro"/>
</dbReference>
<evidence type="ECO:0000256" key="2">
    <source>
        <dbReference type="ARBA" id="ARBA00022525"/>
    </source>
</evidence>
<dbReference type="InterPro" id="IPR001254">
    <property type="entry name" value="Trypsin_dom"/>
</dbReference>
<evidence type="ECO:0000256" key="8">
    <source>
        <dbReference type="RuleBase" id="RU363034"/>
    </source>
</evidence>
<protein>
    <submittedName>
        <fullName evidence="11">Kallikrein-6</fullName>
    </submittedName>
</protein>
<dbReference type="PROSITE" id="PS00135">
    <property type="entry name" value="TRYPSIN_SER"/>
    <property type="match status" value="1"/>
</dbReference>
<evidence type="ECO:0000256" key="1">
    <source>
        <dbReference type="ARBA" id="ARBA00004613"/>
    </source>
</evidence>
<dbReference type="SMART" id="SM00020">
    <property type="entry name" value="Tryp_SPc"/>
    <property type="match status" value="1"/>
</dbReference>
<feature type="chain" id="PRO_5011409134" evidence="9">
    <location>
        <begin position="18"/>
        <end position="302"/>
    </location>
</feature>
<reference evidence="11" key="1">
    <citation type="submission" date="2007-03" db="EMBL/GenBank/DDBJ databases">
        <title>Annotation of Culex pipiens quinquefasciatus.</title>
        <authorList>
            <consortium name="The Broad Institute Genome Sequencing Platform"/>
            <person name="Atkinson P.W."/>
            <person name="Hemingway J."/>
            <person name="Christensen B.M."/>
            <person name="Higgs S."/>
            <person name="Kodira C."/>
            <person name="Hannick L."/>
            <person name="Megy K."/>
            <person name="O'Leary S."/>
            <person name="Pearson M."/>
            <person name="Haas B.J."/>
            <person name="Mauceli E."/>
            <person name="Wortman J.R."/>
            <person name="Lee N.H."/>
            <person name="Guigo R."/>
            <person name="Stanke M."/>
            <person name="Alvarado L."/>
            <person name="Amedeo P."/>
            <person name="Antoine C.H."/>
            <person name="Arensburger P."/>
            <person name="Bidwell S.L."/>
            <person name="Crawford M."/>
            <person name="Camaro F."/>
            <person name="Devon K."/>
            <person name="Engels R."/>
            <person name="Hammond M."/>
            <person name="Howarth C."/>
            <person name="Koehrsen M."/>
            <person name="Lawson D."/>
            <person name="Montgomery P."/>
            <person name="Nene V."/>
            <person name="Nusbaum C."/>
            <person name="Puiu D."/>
            <person name="Romero-Severson J."/>
            <person name="Severson D.W."/>
            <person name="Shumway M."/>
            <person name="Sisk P."/>
            <person name="Stolte C."/>
            <person name="Zeng Q."/>
            <person name="Eisenstadt E."/>
            <person name="Fraser-Liggett C."/>
            <person name="Strausberg R."/>
            <person name="Galagan J."/>
            <person name="Birren B."/>
            <person name="Collins F.H."/>
        </authorList>
    </citation>
    <scope>NUCLEOTIDE SEQUENCE [LARGE SCALE GENOMIC DNA]</scope>
    <source>
        <strain evidence="11">JHB</strain>
    </source>
</reference>
<dbReference type="InterPro" id="IPR009003">
    <property type="entry name" value="Peptidase_S1_PA"/>
</dbReference>
<accession>B0X8Z9</accession>
<keyword evidence="13" id="KW-1185">Reference proteome</keyword>
<dbReference type="KEGG" id="cqu:CpipJ_CPIJ016104"/>
<dbReference type="EMBL" id="DS232512">
    <property type="protein sequence ID" value="EDS42905.1"/>
    <property type="molecule type" value="Genomic_DNA"/>
</dbReference>
<dbReference type="InterPro" id="IPR050127">
    <property type="entry name" value="Serine_Proteases_S1"/>
</dbReference>
<evidence type="ECO:0000256" key="6">
    <source>
        <dbReference type="ARBA" id="ARBA00023157"/>
    </source>
</evidence>
<comment type="similarity">
    <text evidence="7">Belongs to the peptidase S1 family. CLIP subfamily.</text>
</comment>
<dbReference type="PRINTS" id="PR00722">
    <property type="entry name" value="CHYMOTRYPSIN"/>
</dbReference>
<dbReference type="InterPro" id="IPR001314">
    <property type="entry name" value="Peptidase_S1A"/>
</dbReference>
<keyword evidence="6" id="KW-1015">Disulfide bond</keyword>
<dbReference type="MEROPS" id="S01.035"/>
<dbReference type="Gene3D" id="2.40.10.10">
    <property type="entry name" value="Trypsin-like serine proteases"/>
    <property type="match status" value="1"/>
</dbReference>
<evidence type="ECO:0000313" key="11">
    <source>
        <dbReference type="EMBL" id="EDS42905.1"/>
    </source>
</evidence>
<dbReference type="STRING" id="7176.B0X8Z9"/>
<dbReference type="FunFam" id="2.40.10.10:FF:000034">
    <property type="entry name" value="Eupolytin"/>
    <property type="match status" value="1"/>
</dbReference>
<keyword evidence="4 8" id="KW-0378">Hydrolase</keyword>
<evidence type="ECO:0000256" key="4">
    <source>
        <dbReference type="ARBA" id="ARBA00022801"/>
    </source>
</evidence>
<dbReference type="InterPro" id="IPR018114">
    <property type="entry name" value="TRYPSIN_HIS"/>
</dbReference>
<dbReference type="AlphaFoldDB" id="B0X8Z9"/>
<name>B0X8Z9_CULQU</name>
<dbReference type="PROSITE" id="PS00134">
    <property type="entry name" value="TRYPSIN_HIS"/>
    <property type="match status" value="1"/>
</dbReference>
<proteinExistence type="inferred from homology"/>
<keyword evidence="3 8" id="KW-0645">Protease</keyword>
<dbReference type="InParanoid" id="B0X8Z9"/>
<dbReference type="HOGENOM" id="CLU_006842_7_6_1"/>
<dbReference type="EnsemblMetazoa" id="CPIJ016104-RA">
    <property type="protein sequence ID" value="CPIJ016104-PA"/>
    <property type="gene ID" value="CPIJ016104"/>
</dbReference>
<keyword evidence="2" id="KW-0964">Secreted</keyword>
<evidence type="ECO:0000256" key="7">
    <source>
        <dbReference type="ARBA" id="ARBA00024195"/>
    </source>
</evidence>
<dbReference type="PANTHER" id="PTHR24264:SF65">
    <property type="entry name" value="SRCR DOMAIN-CONTAINING PROTEIN"/>
    <property type="match status" value="1"/>
</dbReference>
<keyword evidence="9" id="KW-0732">Signal</keyword>
<reference evidence="12" key="2">
    <citation type="submission" date="2021-02" db="UniProtKB">
        <authorList>
            <consortium name="EnsemblMetazoa"/>
        </authorList>
    </citation>
    <scope>IDENTIFICATION</scope>
    <source>
        <strain evidence="12">JHB</strain>
    </source>
</reference>
<evidence type="ECO:0000259" key="10">
    <source>
        <dbReference type="PROSITE" id="PS50240"/>
    </source>
</evidence>
<evidence type="ECO:0000313" key="12">
    <source>
        <dbReference type="EnsemblMetazoa" id="CPIJ016104-PA"/>
    </source>
</evidence>
<dbReference type="CDD" id="cd00190">
    <property type="entry name" value="Tryp_SPc"/>
    <property type="match status" value="1"/>
</dbReference>
<organism>
    <name type="scientific">Culex quinquefasciatus</name>
    <name type="common">Southern house mosquito</name>
    <name type="synonym">Culex pungens</name>
    <dbReference type="NCBI Taxonomy" id="7176"/>
    <lineage>
        <taxon>Eukaryota</taxon>
        <taxon>Metazoa</taxon>
        <taxon>Ecdysozoa</taxon>
        <taxon>Arthropoda</taxon>
        <taxon>Hexapoda</taxon>
        <taxon>Insecta</taxon>
        <taxon>Pterygota</taxon>
        <taxon>Neoptera</taxon>
        <taxon>Endopterygota</taxon>
        <taxon>Diptera</taxon>
        <taxon>Nematocera</taxon>
        <taxon>Culicoidea</taxon>
        <taxon>Culicidae</taxon>
        <taxon>Culicinae</taxon>
        <taxon>Culicini</taxon>
        <taxon>Culex</taxon>
        <taxon>Culex</taxon>
    </lineage>
</organism>
<sequence>MEKLPLLIAVVAAVASAKSIDIDSSQVQPIESIGIKWSQVQPIEDSDQYWARLPAEMQYLRKQEPDRRIVNGQEATPGQFPYQVYLEFQTESGGSSCGGSILNTNNILTAAHCVWRATRGIAIVGLHNRRIEEPTQQRIPFNAVYYHADYNDDTFKNDIAVVRLSSHITFNTRVQAVQLPAPGDNRQFAGLTGTVSGFGALCSGCKGPDVLRYVSNPILTNAECLATYPNPDVIHNSNVCVSVEGGRDSCQGDSGGPLNVIDGGSSLQVGIVSFGIGCGEETPGIYARVTYYMDWILHVMTL</sequence>
<dbReference type="eggNOG" id="KOG3627">
    <property type="taxonomic scope" value="Eukaryota"/>
</dbReference>